<dbReference type="Proteomes" id="UP001500831">
    <property type="component" value="Unassembled WGS sequence"/>
</dbReference>
<sequence length="43" mass="4493">MPENTPLPTVHGAVREASGTALAVVEVLLPAGRHELEDAYPIA</sequence>
<comment type="caution">
    <text evidence="1">The sequence shown here is derived from an EMBL/GenBank/DDBJ whole genome shotgun (WGS) entry which is preliminary data.</text>
</comment>
<name>A0ABN3W4U6_9ACTN</name>
<dbReference type="RefSeq" id="WP_344976168.1">
    <property type="nucleotide sequence ID" value="NZ_BAAAVI010000039.1"/>
</dbReference>
<reference evidence="1 2" key="1">
    <citation type="journal article" date="2019" name="Int. J. Syst. Evol. Microbiol.">
        <title>The Global Catalogue of Microorganisms (GCM) 10K type strain sequencing project: providing services to taxonomists for standard genome sequencing and annotation.</title>
        <authorList>
            <consortium name="The Broad Institute Genomics Platform"/>
            <consortium name="The Broad Institute Genome Sequencing Center for Infectious Disease"/>
            <person name="Wu L."/>
            <person name="Ma J."/>
        </authorList>
    </citation>
    <scope>NUCLEOTIDE SEQUENCE [LARGE SCALE GENOMIC DNA]</scope>
    <source>
        <strain evidence="1 2">JCM 6242</strain>
    </source>
</reference>
<proteinExistence type="predicted"/>
<organism evidence="1 2">
    <name type="scientific">Streptosporangium fragile</name>
    <dbReference type="NCBI Taxonomy" id="46186"/>
    <lineage>
        <taxon>Bacteria</taxon>
        <taxon>Bacillati</taxon>
        <taxon>Actinomycetota</taxon>
        <taxon>Actinomycetes</taxon>
        <taxon>Streptosporangiales</taxon>
        <taxon>Streptosporangiaceae</taxon>
        <taxon>Streptosporangium</taxon>
    </lineage>
</organism>
<evidence type="ECO:0000313" key="2">
    <source>
        <dbReference type="Proteomes" id="UP001500831"/>
    </source>
</evidence>
<protein>
    <submittedName>
        <fullName evidence="1">Uncharacterized protein</fullName>
    </submittedName>
</protein>
<keyword evidence="2" id="KW-1185">Reference proteome</keyword>
<gene>
    <name evidence="1" type="ORF">GCM10010517_49670</name>
</gene>
<accession>A0ABN3W4U6</accession>
<evidence type="ECO:0000313" key="1">
    <source>
        <dbReference type="EMBL" id="GAA2886009.1"/>
    </source>
</evidence>
<dbReference type="EMBL" id="BAAAVI010000039">
    <property type="protein sequence ID" value="GAA2886009.1"/>
    <property type="molecule type" value="Genomic_DNA"/>
</dbReference>